<keyword evidence="2" id="KW-1185">Reference proteome</keyword>
<evidence type="ECO:0000313" key="1">
    <source>
        <dbReference type="EMBL" id="REC73103.1"/>
    </source>
</evidence>
<protein>
    <submittedName>
        <fullName evidence="1">Uncharacterized protein</fullName>
    </submittedName>
</protein>
<gene>
    <name evidence="1" type="ORF">DRF57_18090</name>
</gene>
<dbReference type="EMBL" id="QNUF01000025">
    <property type="protein sequence ID" value="REC73103.1"/>
    <property type="molecule type" value="Genomic_DNA"/>
</dbReference>
<accession>A0ABX9IIE7</accession>
<dbReference type="Proteomes" id="UP000256491">
    <property type="component" value="Unassembled WGS sequence"/>
</dbReference>
<proteinExistence type="predicted"/>
<reference evidence="1 2" key="1">
    <citation type="journal article" date="2010" name="Syst. Appl. Microbiol.">
        <title>Four new species of Chryseobacterium from the rhizosphere of coastal sand dune plants, Chryseobacterium elymi sp. nov., Chryseobacterium hagamense sp. nov., Chryseobacterium lathyri sp. nov. and Chryseobacterium rhizosphaerae sp. nov.</title>
        <authorList>
            <person name="Cho S.H."/>
            <person name="Lee K.S."/>
            <person name="Shin D.S."/>
            <person name="Han J.H."/>
            <person name="Park K.S."/>
            <person name="Lee C.H."/>
            <person name="Park K.H."/>
            <person name="Kim S.B."/>
        </authorList>
    </citation>
    <scope>NUCLEOTIDE SEQUENCE [LARGE SCALE GENOMIC DNA]</scope>
    <source>
        <strain evidence="1 2">KCTC 22548</strain>
    </source>
</reference>
<comment type="caution">
    <text evidence="1">The sequence shown here is derived from an EMBL/GenBank/DDBJ whole genome shotgun (WGS) entry which is preliminary data.</text>
</comment>
<organism evidence="1 2">
    <name type="scientific">Chryseobacterium rhizosphaerae</name>
    <dbReference type="NCBI Taxonomy" id="395937"/>
    <lineage>
        <taxon>Bacteria</taxon>
        <taxon>Pseudomonadati</taxon>
        <taxon>Bacteroidota</taxon>
        <taxon>Flavobacteriia</taxon>
        <taxon>Flavobacteriales</taxon>
        <taxon>Weeksellaceae</taxon>
        <taxon>Chryseobacterium group</taxon>
        <taxon>Chryseobacterium</taxon>
    </lineage>
</organism>
<dbReference type="Gene3D" id="3.30.70.1290">
    <property type="entry name" value="Transposase IS200-like"/>
    <property type="match status" value="1"/>
</dbReference>
<dbReference type="InterPro" id="IPR036515">
    <property type="entry name" value="Transposase_17_sf"/>
</dbReference>
<evidence type="ECO:0000313" key="2">
    <source>
        <dbReference type="Proteomes" id="UP000256491"/>
    </source>
</evidence>
<name>A0ABX9IIE7_9FLAO</name>
<sequence length="74" mass="8839">MLRIKIKSLALQGFWLYNTIMIIFPILEYEQKLNYIHQNPVVSSFVIEPWECKYSSNRNYCDVDQKILEIAVNL</sequence>